<dbReference type="SMART" id="SM00032">
    <property type="entry name" value="CCP"/>
    <property type="match status" value="13"/>
</dbReference>
<dbReference type="AlphaFoldDB" id="A0A915PX47"/>
<feature type="disulfide bond" evidence="5">
    <location>
        <begin position="239"/>
        <end position="266"/>
    </location>
</feature>
<reference evidence="8" key="1">
    <citation type="submission" date="2022-11" db="UniProtKB">
        <authorList>
            <consortium name="WormBaseParasite"/>
        </authorList>
    </citation>
    <scope>IDENTIFICATION</scope>
</reference>
<keyword evidence="4" id="KW-0325">Glycoprotein</keyword>
<feature type="domain" description="Sushi" evidence="6">
    <location>
        <begin position="132"/>
        <end position="196"/>
    </location>
</feature>
<feature type="domain" description="Sushi" evidence="6">
    <location>
        <begin position="987"/>
        <end position="1051"/>
    </location>
</feature>
<dbReference type="Pfam" id="PF00084">
    <property type="entry name" value="Sushi"/>
    <property type="match status" value="8"/>
</dbReference>
<dbReference type="CDD" id="cd00033">
    <property type="entry name" value="CCP"/>
    <property type="match status" value="9"/>
</dbReference>
<dbReference type="InterPro" id="IPR050350">
    <property type="entry name" value="Compl-Cell_Adhes-Reg"/>
</dbReference>
<feature type="domain" description="Sushi" evidence="6">
    <location>
        <begin position="905"/>
        <end position="969"/>
    </location>
</feature>
<dbReference type="Gene3D" id="2.10.70.10">
    <property type="entry name" value="Complement Module, domain 1"/>
    <property type="match status" value="11"/>
</dbReference>
<dbReference type="PANTHER" id="PTHR19325:SF575">
    <property type="entry name" value="LOCOMOTION-RELATED PROTEIN HIKARU GENKI"/>
    <property type="match status" value="1"/>
</dbReference>
<keyword evidence="7" id="KW-1185">Reference proteome</keyword>
<dbReference type="PANTHER" id="PTHR19325">
    <property type="entry name" value="COMPLEMENT COMPONENT-RELATED SUSHI DOMAIN-CONTAINING"/>
    <property type="match status" value="1"/>
</dbReference>
<protein>
    <submittedName>
        <fullName evidence="8">Sushi domain-containing protein</fullName>
    </submittedName>
</protein>
<evidence type="ECO:0000256" key="4">
    <source>
        <dbReference type="ARBA" id="ARBA00023180"/>
    </source>
</evidence>
<name>A0A915PX47_9BILA</name>
<evidence type="ECO:0000313" key="8">
    <source>
        <dbReference type="WBParaSite" id="sdigi.contig326.g7461.t1"/>
    </source>
</evidence>
<dbReference type="PROSITE" id="PS50923">
    <property type="entry name" value="SUSHI"/>
    <property type="match status" value="6"/>
</dbReference>
<comment type="caution">
    <text evidence="5">Lacks conserved residue(s) required for the propagation of feature annotation.</text>
</comment>
<dbReference type="InterPro" id="IPR000436">
    <property type="entry name" value="Sushi_SCR_CCP_dom"/>
</dbReference>
<dbReference type="Proteomes" id="UP000887581">
    <property type="component" value="Unplaced"/>
</dbReference>
<dbReference type="InterPro" id="IPR035976">
    <property type="entry name" value="Sushi/SCR/CCP_sf"/>
</dbReference>
<evidence type="ECO:0000256" key="3">
    <source>
        <dbReference type="ARBA" id="ARBA00023157"/>
    </source>
</evidence>
<sequence>MASSNQDEIFLNSGIPTACPDSCVFKLSTNMRTADGDILHQSYTEKVPNGYIAINESKEFYCARSLGDCGAKAPIYRYRYKNYLMKGYAYSFRANQPINGYIREFNPICYGWKDGSRRISNDDEFVKTKDPTDCEPISDIANGQILYKPSMSSGTLIMGSIATLRCNNGYKRSVENEIICITGTWYPVEKLGECISASDINISSDGCAPLPQYENGHILYSEHDDSNNYPSGTLAYLICNDDYQLMNTTQAQCNHGQWSTMKLGICQPINDASCVPLPAVQNGKVKYIMGDKTNITVGTVAELECSPGHIINGADVLLCEQYGWSPTSTFGYCQQDMRWSEQREKRQEMKPCPASHPIISNGQLTFSNKPNSVGTYPSGTVAIIRCNAGYTNHGALLSVCDDSAWKPENLGTCTAASGIVPLPVGNPCVFGLLTPIGGTITYSKGSTLGPYPAGTIATLDCTHGISQGPSIAVCDNGLWIPNELGTCSSVQLGNSSNNDFVAKFGSCLNDYPVPDNGIIVYSTGAVRPPYPVLTTASIQCISGYIPLGTVIATCQNGKWYPPIPGKCIQPNTETPTNNLYNMAFSSTFVTPSSIATVLGSCATGIVPPANGYIAYSSGSITEPFPARTVATIGCNSGFKPIGAISSTCLNGIWSPLLLGQCVDEKSVVFGVPLGTTINAPEAPCAALTSPINGQISYSNGSEGGLIPSGTIATVVCNPNYTPIGLSTALCYNGVFSPLLLAQCVPKNVEGLLQLKELPCIPITKPSNGDITYSDTTATVYPSQTTATLACNFGFTPIGHWQPPLGFCQQNIIGPGINQQPVARQCLFELPAVPNGQIRYSAGNMLPPYSSGTTAALICNIGSIAVGTVTSTCTNGSWNPPLLGQCSMNDASYPRNEFRRVVLPIIGCTISPPVSNGKVYYNNVSKNNLYPTGTVANLICDDGYVLLGRSTSHCQGGIWSPWPGVGSCQPDTQQTQMGYFKSEFKPPGACTDITITPANGMIIYEDRVNGTTWYNNGTSARLQCRPGYMHNSKQPTYCKNGTWLPPIGMCKSINGTTTGGTCEPFNSPSNGKIYYIYNNYMKDYQIGTTAILSCNKGYRLDGQATLICQENGWMPESGFGICIFADDNFRMHL</sequence>
<evidence type="ECO:0000256" key="1">
    <source>
        <dbReference type="ARBA" id="ARBA00022659"/>
    </source>
</evidence>
<keyword evidence="1 5" id="KW-0768">Sushi</keyword>
<dbReference type="SUPFAM" id="SSF57535">
    <property type="entry name" value="Complement control module/SCR domain"/>
    <property type="match status" value="11"/>
</dbReference>
<evidence type="ECO:0000259" key="6">
    <source>
        <dbReference type="PROSITE" id="PS50923"/>
    </source>
</evidence>
<dbReference type="WBParaSite" id="sdigi.contig326.g7461.t1">
    <property type="protein sequence ID" value="sdigi.contig326.g7461.t1"/>
    <property type="gene ID" value="sdigi.contig326.g7461"/>
</dbReference>
<feature type="domain" description="Sushi" evidence="6">
    <location>
        <begin position="272"/>
        <end position="335"/>
    </location>
</feature>
<feature type="domain" description="Sushi" evidence="6">
    <location>
        <begin position="205"/>
        <end position="268"/>
    </location>
</feature>
<keyword evidence="2" id="KW-0677">Repeat</keyword>
<evidence type="ECO:0000313" key="7">
    <source>
        <dbReference type="Proteomes" id="UP000887581"/>
    </source>
</evidence>
<keyword evidence="3 5" id="KW-1015">Disulfide bond</keyword>
<organism evidence="7 8">
    <name type="scientific">Setaria digitata</name>
    <dbReference type="NCBI Taxonomy" id="48799"/>
    <lineage>
        <taxon>Eukaryota</taxon>
        <taxon>Metazoa</taxon>
        <taxon>Ecdysozoa</taxon>
        <taxon>Nematoda</taxon>
        <taxon>Chromadorea</taxon>
        <taxon>Rhabditida</taxon>
        <taxon>Spirurina</taxon>
        <taxon>Spiruromorpha</taxon>
        <taxon>Filarioidea</taxon>
        <taxon>Setariidae</taxon>
        <taxon>Setaria</taxon>
    </lineage>
</organism>
<feature type="domain" description="Sushi" evidence="6">
    <location>
        <begin position="1059"/>
        <end position="1123"/>
    </location>
</feature>
<accession>A0A915PX47</accession>
<evidence type="ECO:0000256" key="5">
    <source>
        <dbReference type="PROSITE-ProRule" id="PRU00302"/>
    </source>
</evidence>
<proteinExistence type="predicted"/>
<evidence type="ECO:0000256" key="2">
    <source>
        <dbReference type="ARBA" id="ARBA00022737"/>
    </source>
</evidence>